<accession>A0A7G7G216</accession>
<keyword evidence="4" id="KW-1185">Reference proteome</keyword>
<dbReference type="InterPro" id="IPR037185">
    <property type="entry name" value="EmrE-like"/>
</dbReference>
<feature type="transmembrane region" description="Helical" evidence="1">
    <location>
        <begin position="6"/>
        <end position="26"/>
    </location>
</feature>
<reference evidence="3 4" key="1">
    <citation type="journal article" date="2018" name="Int. J. Syst. Evol. Microbiol.">
        <title>Adhaeribacter swui sp. nov., isolated from wet mud.</title>
        <authorList>
            <person name="Kim D.U."/>
            <person name="Kim K.W."/>
            <person name="Kang M.S."/>
            <person name="Kim J.Y."/>
            <person name="Jang J.H."/>
            <person name="Kim M.K."/>
        </authorList>
    </citation>
    <scope>NUCLEOTIDE SEQUENCE [LARGE SCALE GENOMIC DNA]</scope>
    <source>
        <strain evidence="3 4">KCTC 52873</strain>
        <plasmid evidence="3">unnamed1</plasmid>
    </source>
</reference>
<organism evidence="3 4">
    <name type="scientific">Adhaeribacter swui</name>
    <dbReference type="NCBI Taxonomy" id="2086471"/>
    <lineage>
        <taxon>Bacteria</taxon>
        <taxon>Pseudomonadati</taxon>
        <taxon>Bacteroidota</taxon>
        <taxon>Cytophagia</taxon>
        <taxon>Cytophagales</taxon>
        <taxon>Hymenobacteraceae</taxon>
        <taxon>Adhaeribacter</taxon>
    </lineage>
</organism>
<dbReference type="KEGG" id="aswu:HUW51_00135"/>
<dbReference type="EMBL" id="CP055154">
    <property type="protein sequence ID" value="QNF31200.1"/>
    <property type="molecule type" value="Genomic_DNA"/>
</dbReference>
<dbReference type="PANTHER" id="PTHR22911:SF137">
    <property type="entry name" value="SOLUTE CARRIER FAMILY 35 MEMBER G2-RELATED"/>
    <property type="match status" value="1"/>
</dbReference>
<dbReference type="Pfam" id="PF00892">
    <property type="entry name" value="EamA"/>
    <property type="match status" value="1"/>
</dbReference>
<feature type="transmembrane region" description="Helical" evidence="1">
    <location>
        <begin position="68"/>
        <end position="86"/>
    </location>
</feature>
<keyword evidence="1" id="KW-1133">Transmembrane helix</keyword>
<evidence type="ECO:0000256" key="1">
    <source>
        <dbReference type="SAM" id="Phobius"/>
    </source>
</evidence>
<feature type="transmembrane region" description="Helical" evidence="1">
    <location>
        <begin position="122"/>
        <end position="140"/>
    </location>
</feature>
<dbReference type="PANTHER" id="PTHR22911">
    <property type="entry name" value="ACYL-MALONYL CONDENSING ENZYME-RELATED"/>
    <property type="match status" value="1"/>
</dbReference>
<dbReference type="Proteomes" id="UP000515237">
    <property type="component" value="Plasmid unnamed1"/>
</dbReference>
<dbReference type="Gene3D" id="1.10.3730.20">
    <property type="match status" value="1"/>
</dbReference>
<dbReference type="InterPro" id="IPR000620">
    <property type="entry name" value="EamA_dom"/>
</dbReference>
<evidence type="ECO:0000313" key="4">
    <source>
        <dbReference type="Proteomes" id="UP000515237"/>
    </source>
</evidence>
<keyword evidence="3" id="KW-0614">Plasmid</keyword>
<sequence length="141" mass="15340">MPTWLIYALIATFFAGLTSVLAKFGISKISSDLGLTIRTAVVFILVTVNLFTWEGGAKGVSELTPKTFLFLILSGFTTSLSWIFYYRAMKLGTVSYVAAIDKGSIIITLLLSFLLLKEPLTPKLLAGAALILTGMVVLIWK</sequence>
<protein>
    <submittedName>
        <fullName evidence="3">EamA family transporter</fullName>
    </submittedName>
</protein>
<dbReference type="AlphaFoldDB" id="A0A7G7G216"/>
<evidence type="ECO:0000259" key="2">
    <source>
        <dbReference type="Pfam" id="PF00892"/>
    </source>
</evidence>
<name>A0A7G7G216_9BACT</name>
<keyword evidence="1" id="KW-0812">Transmembrane</keyword>
<feature type="domain" description="EamA" evidence="2">
    <location>
        <begin position="3"/>
        <end position="139"/>
    </location>
</feature>
<proteinExistence type="predicted"/>
<feature type="transmembrane region" description="Helical" evidence="1">
    <location>
        <begin position="33"/>
        <end position="53"/>
    </location>
</feature>
<keyword evidence="1" id="KW-0472">Membrane</keyword>
<feature type="transmembrane region" description="Helical" evidence="1">
    <location>
        <begin position="93"/>
        <end position="116"/>
    </location>
</feature>
<dbReference type="GO" id="GO:0016020">
    <property type="term" value="C:membrane"/>
    <property type="evidence" value="ECO:0007669"/>
    <property type="project" value="InterPro"/>
</dbReference>
<dbReference type="RefSeq" id="WP_185269882.1">
    <property type="nucleotide sequence ID" value="NZ_CP055154.1"/>
</dbReference>
<evidence type="ECO:0000313" key="3">
    <source>
        <dbReference type="EMBL" id="QNF31200.1"/>
    </source>
</evidence>
<geneLocation type="plasmid" evidence="3 4">
    <name>unnamed1</name>
</geneLocation>
<dbReference type="SUPFAM" id="SSF103481">
    <property type="entry name" value="Multidrug resistance efflux transporter EmrE"/>
    <property type="match status" value="1"/>
</dbReference>
<gene>
    <name evidence="3" type="ORF">HUW51_00135</name>
</gene>